<name>A0A7J6MVV2_PERCH</name>
<dbReference type="OrthoDB" id="461335at2759"/>
<feature type="transmembrane region" description="Helical" evidence="1">
    <location>
        <begin position="255"/>
        <end position="275"/>
    </location>
</feature>
<sequence>MDSCEESRMCALDTISTSVSHAPPKDSPTDGGGAIGEDANWILIIDLFVTGPDSATNRLPLYTAGNHIERCSKNRDFATRPISGVYCGVTYNLNASNADESQLGALGEGLFVTDYAPVIQYHPSIYLGSFSFVVGTFWGPMNLTSFDTPGLLETSPRNNPLTYNIDTRGNISSVLYYDQISVYVRTSLLDKVGDAQSIAVSYQNRYTMQLSADRLSCPEMYGRITDIVELGGVDGPNPGILPTVTEDKWKNAQGLVIGCIAALIMVIFGVWAIRVDRQHKKEFKKRTALVIPS</sequence>
<accession>A0A7J6MVV2</accession>
<proteinExistence type="predicted"/>
<keyword evidence="1" id="KW-1133">Transmembrane helix</keyword>
<keyword evidence="3" id="KW-1185">Reference proteome</keyword>
<comment type="caution">
    <text evidence="2">The sequence shown here is derived from an EMBL/GenBank/DDBJ whole genome shotgun (WGS) entry which is preliminary data.</text>
</comment>
<evidence type="ECO:0000313" key="3">
    <source>
        <dbReference type="Proteomes" id="UP000591131"/>
    </source>
</evidence>
<gene>
    <name evidence="2" type="primary">BCS1L_2</name>
    <name evidence="2" type="ORF">FOL47_007340</name>
</gene>
<keyword evidence="1" id="KW-0812">Transmembrane</keyword>
<protein>
    <submittedName>
        <fullName evidence="2">Mitochondrial chaperone</fullName>
    </submittedName>
</protein>
<dbReference type="AlphaFoldDB" id="A0A7J6MVV2"/>
<organism evidence="2 3">
    <name type="scientific">Perkinsus chesapeaki</name>
    <name type="common">Clam parasite</name>
    <name type="synonym">Perkinsus andrewsi</name>
    <dbReference type="NCBI Taxonomy" id="330153"/>
    <lineage>
        <taxon>Eukaryota</taxon>
        <taxon>Sar</taxon>
        <taxon>Alveolata</taxon>
        <taxon>Perkinsozoa</taxon>
        <taxon>Perkinsea</taxon>
        <taxon>Perkinsida</taxon>
        <taxon>Perkinsidae</taxon>
        <taxon>Perkinsus</taxon>
    </lineage>
</organism>
<dbReference type="Proteomes" id="UP000591131">
    <property type="component" value="Unassembled WGS sequence"/>
</dbReference>
<evidence type="ECO:0000313" key="2">
    <source>
        <dbReference type="EMBL" id="KAF4675749.1"/>
    </source>
</evidence>
<evidence type="ECO:0000256" key="1">
    <source>
        <dbReference type="SAM" id="Phobius"/>
    </source>
</evidence>
<dbReference type="EMBL" id="JAAPAO010000043">
    <property type="protein sequence ID" value="KAF4675749.1"/>
    <property type="molecule type" value="Genomic_DNA"/>
</dbReference>
<reference evidence="2 3" key="1">
    <citation type="submission" date="2020-04" db="EMBL/GenBank/DDBJ databases">
        <title>Perkinsus chesapeaki whole genome sequence.</title>
        <authorList>
            <person name="Bogema D.R."/>
        </authorList>
    </citation>
    <scope>NUCLEOTIDE SEQUENCE [LARGE SCALE GENOMIC DNA]</scope>
    <source>
        <strain evidence="2">ATCC PRA-425</strain>
    </source>
</reference>
<keyword evidence="1" id="KW-0472">Membrane</keyword>